<dbReference type="RefSeq" id="WP_185270914.1">
    <property type="nucleotide sequence ID" value="NZ_CP055156.1"/>
</dbReference>
<accession>A0A7G7GBA0</accession>
<feature type="transmembrane region" description="Helical" evidence="1">
    <location>
        <begin position="172"/>
        <end position="191"/>
    </location>
</feature>
<proteinExistence type="predicted"/>
<feature type="transmembrane region" description="Helical" evidence="1">
    <location>
        <begin position="102"/>
        <end position="121"/>
    </location>
</feature>
<dbReference type="AlphaFoldDB" id="A0A7G7GBA0"/>
<keyword evidence="1" id="KW-0812">Transmembrane</keyword>
<evidence type="ECO:0000313" key="2">
    <source>
        <dbReference type="EMBL" id="QNF34434.1"/>
    </source>
</evidence>
<keyword evidence="1" id="KW-0472">Membrane</keyword>
<gene>
    <name evidence="2" type="ORF">HUW51_17515</name>
</gene>
<organism evidence="2 3">
    <name type="scientific">Adhaeribacter swui</name>
    <dbReference type="NCBI Taxonomy" id="2086471"/>
    <lineage>
        <taxon>Bacteria</taxon>
        <taxon>Pseudomonadati</taxon>
        <taxon>Bacteroidota</taxon>
        <taxon>Cytophagia</taxon>
        <taxon>Cytophagales</taxon>
        <taxon>Hymenobacteraceae</taxon>
        <taxon>Adhaeribacter</taxon>
    </lineage>
</organism>
<evidence type="ECO:0000256" key="1">
    <source>
        <dbReference type="SAM" id="Phobius"/>
    </source>
</evidence>
<evidence type="ECO:0000313" key="3">
    <source>
        <dbReference type="Proteomes" id="UP000515237"/>
    </source>
</evidence>
<dbReference type="EMBL" id="CP055156">
    <property type="protein sequence ID" value="QNF34434.1"/>
    <property type="molecule type" value="Genomic_DNA"/>
</dbReference>
<protein>
    <submittedName>
        <fullName evidence="2">Multidrug transporter</fullName>
    </submittedName>
</protein>
<feature type="transmembrane region" description="Helical" evidence="1">
    <location>
        <begin position="141"/>
        <end position="160"/>
    </location>
</feature>
<feature type="transmembrane region" description="Helical" evidence="1">
    <location>
        <begin position="24"/>
        <end position="41"/>
    </location>
</feature>
<dbReference type="KEGG" id="aswu:HUW51_17515"/>
<sequence>MSFTKIHPTIHSLKLNPRKITQRLFLIIFLLLTANTINVILQHTRPLENWILDSIDKFFNVNNEANIPTFYSAFLLLFAALVAYVTFHQAKVSSSIKQARPWQVLAGLFVFVALDEIVQIHEFTSNFIRPWLKSDLSGLLYWSWVIPYFLLFLGVAAYLFRFVLNLPAYTRNIIILSGFIYVSGAIGLELLEGHFYKLYSLNHKYNELLYCLEEGMEMIGVTTFIYALLDHLNFLGFRITVTTEDYSSKI</sequence>
<keyword evidence="3" id="KW-1185">Reference proteome</keyword>
<name>A0A7G7GBA0_9BACT</name>
<feature type="transmembrane region" description="Helical" evidence="1">
    <location>
        <begin position="70"/>
        <end position="90"/>
    </location>
</feature>
<dbReference type="Proteomes" id="UP000515237">
    <property type="component" value="Chromosome"/>
</dbReference>
<keyword evidence="1" id="KW-1133">Transmembrane helix</keyword>
<reference evidence="2 3" key="1">
    <citation type="journal article" date="2018" name="Int. J. Syst. Evol. Microbiol.">
        <title>Adhaeribacter swui sp. nov., isolated from wet mud.</title>
        <authorList>
            <person name="Kim D.U."/>
            <person name="Kim K.W."/>
            <person name="Kang M.S."/>
            <person name="Kim J.Y."/>
            <person name="Jang J.H."/>
            <person name="Kim M.K."/>
        </authorList>
    </citation>
    <scope>NUCLEOTIDE SEQUENCE [LARGE SCALE GENOMIC DNA]</scope>
    <source>
        <strain evidence="2 3">KCTC 52873</strain>
    </source>
</reference>